<dbReference type="OrthoDB" id="48325at2759"/>
<dbReference type="SUPFAM" id="SSF81321">
    <property type="entry name" value="Family A G protein-coupled receptor-like"/>
    <property type="match status" value="1"/>
</dbReference>
<feature type="transmembrane region" description="Helical" evidence="2">
    <location>
        <begin position="219"/>
        <end position="240"/>
    </location>
</feature>
<feature type="transmembrane region" description="Helical" evidence="2">
    <location>
        <begin position="127"/>
        <end position="147"/>
    </location>
</feature>
<feature type="region of interest" description="Disordered" evidence="1">
    <location>
        <begin position="1"/>
        <end position="23"/>
    </location>
</feature>
<evidence type="ECO:0000256" key="2">
    <source>
        <dbReference type="SAM" id="Phobius"/>
    </source>
</evidence>
<evidence type="ECO:0000313" key="3">
    <source>
        <dbReference type="EMBL" id="CAB9505164.1"/>
    </source>
</evidence>
<evidence type="ECO:0000313" key="4">
    <source>
        <dbReference type="Proteomes" id="UP001153069"/>
    </source>
</evidence>
<feature type="compositionally biased region" description="Polar residues" evidence="1">
    <location>
        <begin position="1"/>
        <end position="14"/>
    </location>
</feature>
<comment type="caution">
    <text evidence="3">The sequence shown here is derived from an EMBL/GenBank/DDBJ whole genome shotgun (WGS) entry which is preliminary data.</text>
</comment>
<proteinExistence type="predicted"/>
<organism evidence="3 4">
    <name type="scientific">Seminavis robusta</name>
    <dbReference type="NCBI Taxonomy" id="568900"/>
    <lineage>
        <taxon>Eukaryota</taxon>
        <taxon>Sar</taxon>
        <taxon>Stramenopiles</taxon>
        <taxon>Ochrophyta</taxon>
        <taxon>Bacillariophyta</taxon>
        <taxon>Bacillariophyceae</taxon>
        <taxon>Bacillariophycidae</taxon>
        <taxon>Naviculales</taxon>
        <taxon>Naviculaceae</taxon>
        <taxon>Seminavis</taxon>
    </lineage>
</organism>
<feature type="region of interest" description="Disordered" evidence="1">
    <location>
        <begin position="431"/>
        <end position="450"/>
    </location>
</feature>
<dbReference type="Proteomes" id="UP001153069">
    <property type="component" value="Unassembled WGS sequence"/>
</dbReference>
<keyword evidence="2" id="KW-1133">Transmembrane helix</keyword>
<feature type="transmembrane region" description="Helical" evidence="2">
    <location>
        <begin position="260"/>
        <end position="284"/>
    </location>
</feature>
<dbReference type="Gene3D" id="1.20.1070.10">
    <property type="entry name" value="Rhodopsin 7-helix transmembrane proteins"/>
    <property type="match status" value="1"/>
</dbReference>
<keyword evidence="2" id="KW-0812">Transmembrane</keyword>
<sequence length="450" mass="51070">MTSSTATVDNTTEGLGSEDFGPLGDPLVRESELTENSTYYEALVALPSDETMNQMWLIWSVLLLAIGIYSAIIFLPVAFTKKVRTKPFNLYLIFLMIPDTTGTLLCGANCLANYLAGEFAGGAATCYFQSFYLISWISINAWLNALITRKLLAMLQSSNHFIRYQPPTLLQVTKECLLVYLWCFFVASWGIYGAAWEWWPHHTIFRLACIPGPVDDTSMVFFYVVYFPCLVGIPFCYVLYASFRIWREGLLPPPGRRRTLAIYFFRLAFVFIVMWVPSIILMFVTPAFTNPWVEHVGGTWSHLQVFVSSSVSLMKPDIWEAFIDFYTKCTLLRKEEVDQDMPPSSWISTVPIPGFSDASTHSHVRPFGVTKKPLTLEEEIHSLELIKFQLESESKRKPSSIPMMDYRVGNDEEEDDEDPYKEACRADCGVNKGNNDHASDIESLGSFANE</sequence>
<reference evidence="3" key="1">
    <citation type="submission" date="2020-06" db="EMBL/GenBank/DDBJ databases">
        <authorList>
            <consortium name="Plant Systems Biology data submission"/>
        </authorList>
    </citation>
    <scope>NUCLEOTIDE SEQUENCE</scope>
    <source>
        <strain evidence="3">D6</strain>
    </source>
</reference>
<evidence type="ECO:0000256" key="1">
    <source>
        <dbReference type="SAM" id="MobiDB-lite"/>
    </source>
</evidence>
<keyword evidence="4" id="KW-1185">Reference proteome</keyword>
<accession>A0A9N8DMA3</accession>
<protein>
    <submittedName>
        <fullName evidence="3">Uncharacterized protein</fullName>
    </submittedName>
</protein>
<dbReference type="CDD" id="cd00637">
    <property type="entry name" value="7tm_classA_rhodopsin-like"/>
    <property type="match status" value="1"/>
</dbReference>
<feature type="region of interest" description="Disordered" evidence="1">
    <location>
        <begin position="397"/>
        <end position="420"/>
    </location>
</feature>
<feature type="transmembrane region" description="Helical" evidence="2">
    <location>
        <begin position="91"/>
        <end position="115"/>
    </location>
</feature>
<name>A0A9N8DMA3_9STRA</name>
<gene>
    <name evidence="3" type="ORF">SEMRO_221_G090861.1</name>
</gene>
<dbReference type="EMBL" id="CAICTM010000220">
    <property type="protein sequence ID" value="CAB9505164.1"/>
    <property type="molecule type" value="Genomic_DNA"/>
</dbReference>
<keyword evidence="2" id="KW-0472">Membrane</keyword>
<feature type="transmembrane region" description="Helical" evidence="2">
    <location>
        <begin position="56"/>
        <end position="79"/>
    </location>
</feature>
<feature type="transmembrane region" description="Helical" evidence="2">
    <location>
        <begin position="177"/>
        <end position="199"/>
    </location>
</feature>
<dbReference type="AlphaFoldDB" id="A0A9N8DMA3"/>